<dbReference type="Gene3D" id="1.10.10.60">
    <property type="entry name" value="Homeodomain-like"/>
    <property type="match status" value="1"/>
</dbReference>
<dbReference type="GO" id="GO:0003677">
    <property type="term" value="F:DNA binding"/>
    <property type="evidence" value="ECO:0007669"/>
    <property type="project" value="UniProtKB-KW"/>
</dbReference>
<organism evidence="3 4">
    <name type="scientific">Phytophthora rubi</name>
    <dbReference type="NCBI Taxonomy" id="129364"/>
    <lineage>
        <taxon>Eukaryota</taxon>
        <taxon>Sar</taxon>
        <taxon>Stramenopiles</taxon>
        <taxon>Oomycota</taxon>
        <taxon>Peronosporomycetes</taxon>
        <taxon>Peronosporales</taxon>
        <taxon>Peronosporaceae</taxon>
        <taxon>Phytophthora</taxon>
    </lineage>
</organism>
<evidence type="ECO:0000313" key="3">
    <source>
        <dbReference type="EMBL" id="KAE9284566.1"/>
    </source>
</evidence>
<dbReference type="SUPFAM" id="SSF46689">
    <property type="entry name" value="Homeodomain-like"/>
    <property type="match status" value="1"/>
</dbReference>
<dbReference type="Proteomes" id="UP000434957">
    <property type="component" value="Unassembled WGS sequence"/>
</dbReference>
<dbReference type="InterPro" id="IPR009057">
    <property type="entry name" value="Homeodomain-like_sf"/>
</dbReference>
<keyword evidence="4" id="KW-1185">Reference proteome</keyword>
<dbReference type="Pfam" id="PF03221">
    <property type="entry name" value="HTH_Tnp_Tc5"/>
    <property type="match status" value="1"/>
</dbReference>
<gene>
    <name evidence="3" type="ORF">PR003_g26819</name>
</gene>
<sequence length="379" mass="43263">MVKGRQKHTKNGRRKPRAYKLSVPTHQFRLNVVFFFEDHSMEETVDKFYKGLAGTQLRTKRTSVYLWRKRKARLVELCQSTGTATQRKVRLRGTGTTLCRDAEVHLVKWVNAYRVQGLPVSSLMLHRKALAVGRDIGIPVRIFAASRGWAKGFLRRHRMSLRARTRQGQIPPADANKALLDFNRQVKQRMVELGIDVAYNADQTPVFFEYLSTITTKGARTVWVRYTGKDKERFTCVLLGDSLDRNKERHAHPSAAATSEFSGHWTDAVLACARDLNVELMRVPAGCTGVCQPADVAWNRLMKIRFRERWIAYLERQVERHEAAMAAAESFKMVAPAREDVVEYVAQAWDELSAYTIANGFKAVLQEGVEDEASQHQIN</sequence>
<dbReference type="PANTHER" id="PTHR19303:SF57">
    <property type="entry name" value="HTH CENPB-TYPE DOMAIN-CONTAINING PROTEIN"/>
    <property type="match status" value="1"/>
</dbReference>
<dbReference type="PANTHER" id="PTHR19303">
    <property type="entry name" value="TRANSPOSON"/>
    <property type="match status" value="1"/>
</dbReference>
<dbReference type="AlphaFoldDB" id="A0A6A4C4B9"/>
<evidence type="ECO:0000256" key="1">
    <source>
        <dbReference type="ARBA" id="ARBA00023125"/>
    </source>
</evidence>
<dbReference type="InterPro" id="IPR006600">
    <property type="entry name" value="HTH_CenpB_DNA-bd_dom"/>
</dbReference>
<dbReference type="PROSITE" id="PS51253">
    <property type="entry name" value="HTH_CENPB"/>
    <property type="match status" value="1"/>
</dbReference>
<dbReference type="InterPro" id="IPR050863">
    <property type="entry name" value="CenT-Element_Derived"/>
</dbReference>
<comment type="caution">
    <text evidence="3">The sequence shown here is derived from an EMBL/GenBank/DDBJ whole genome shotgun (WGS) entry which is preliminary data.</text>
</comment>
<dbReference type="SMART" id="SM00674">
    <property type="entry name" value="CENPB"/>
    <property type="match status" value="1"/>
</dbReference>
<keyword evidence="1" id="KW-0238">DNA-binding</keyword>
<dbReference type="Pfam" id="PF03184">
    <property type="entry name" value="DDE_1"/>
    <property type="match status" value="1"/>
</dbReference>
<feature type="domain" description="HTH CENPB-type" evidence="2">
    <location>
        <begin position="90"/>
        <end position="163"/>
    </location>
</feature>
<evidence type="ECO:0000259" key="2">
    <source>
        <dbReference type="PROSITE" id="PS51253"/>
    </source>
</evidence>
<proteinExistence type="predicted"/>
<accession>A0A6A4C4B9</accession>
<protein>
    <recommendedName>
        <fullName evidence="2">HTH CENPB-type domain-containing protein</fullName>
    </recommendedName>
</protein>
<dbReference type="InterPro" id="IPR004875">
    <property type="entry name" value="DDE_SF_endonuclease_dom"/>
</dbReference>
<name>A0A6A4C4B9_9STRA</name>
<dbReference type="EMBL" id="QXFT01003568">
    <property type="protein sequence ID" value="KAE9284566.1"/>
    <property type="molecule type" value="Genomic_DNA"/>
</dbReference>
<evidence type="ECO:0000313" key="4">
    <source>
        <dbReference type="Proteomes" id="UP000434957"/>
    </source>
</evidence>
<reference evidence="3 4" key="1">
    <citation type="submission" date="2018-08" db="EMBL/GenBank/DDBJ databases">
        <title>Genomic investigation of the strawberry pathogen Phytophthora fragariae indicates pathogenicity is determined by transcriptional variation in three key races.</title>
        <authorList>
            <person name="Adams T.M."/>
            <person name="Armitage A.D."/>
            <person name="Sobczyk M.K."/>
            <person name="Bates H.J."/>
            <person name="Dunwell J.M."/>
            <person name="Nellist C.F."/>
            <person name="Harrison R.J."/>
        </authorList>
    </citation>
    <scope>NUCLEOTIDE SEQUENCE [LARGE SCALE GENOMIC DNA]</scope>
    <source>
        <strain evidence="3 4">SCRP333</strain>
    </source>
</reference>
<dbReference type="GO" id="GO:0005634">
    <property type="term" value="C:nucleus"/>
    <property type="evidence" value="ECO:0007669"/>
    <property type="project" value="TreeGrafter"/>
</dbReference>